<feature type="domain" description="NADH:flavin oxidoreductase/NADH oxidase N-terminal" evidence="6">
    <location>
        <begin position="100"/>
        <end position="413"/>
    </location>
</feature>
<dbReference type="GO" id="GO:0050661">
    <property type="term" value="F:NADP binding"/>
    <property type="evidence" value="ECO:0007669"/>
    <property type="project" value="InterPro"/>
</dbReference>
<evidence type="ECO:0000259" key="6">
    <source>
        <dbReference type="Pfam" id="PF00724"/>
    </source>
</evidence>
<evidence type="ECO:0000256" key="5">
    <source>
        <dbReference type="ARBA" id="ARBA00023002"/>
    </source>
</evidence>
<evidence type="ECO:0000256" key="4">
    <source>
        <dbReference type="ARBA" id="ARBA00022857"/>
    </source>
</evidence>
<keyword evidence="2" id="KW-0285">Flavoprotein</keyword>
<keyword evidence="4" id="KW-0521">NADP</keyword>
<dbReference type="EMBL" id="KZ084101">
    <property type="protein sequence ID" value="OSD03240.1"/>
    <property type="molecule type" value="Genomic_DNA"/>
</dbReference>
<keyword evidence="3" id="KW-0288">FMN</keyword>
<dbReference type="InterPro" id="IPR044152">
    <property type="entry name" value="YqjM-like"/>
</dbReference>
<dbReference type="SUPFAM" id="SSF51395">
    <property type="entry name" value="FMN-linked oxidoreductases"/>
    <property type="match status" value="1"/>
</dbReference>
<organism evidence="7 8">
    <name type="scientific">Trametes coccinea (strain BRFM310)</name>
    <name type="common">Pycnoporus coccineus</name>
    <dbReference type="NCBI Taxonomy" id="1353009"/>
    <lineage>
        <taxon>Eukaryota</taxon>
        <taxon>Fungi</taxon>
        <taxon>Dikarya</taxon>
        <taxon>Basidiomycota</taxon>
        <taxon>Agaricomycotina</taxon>
        <taxon>Agaricomycetes</taxon>
        <taxon>Polyporales</taxon>
        <taxon>Polyporaceae</taxon>
        <taxon>Trametes</taxon>
    </lineage>
</organism>
<name>A0A1Y2IQ30_TRAC3</name>
<dbReference type="OrthoDB" id="72788at2759"/>
<gene>
    <name evidence="7" type="ORF">PYCCODRAFT_253700</name>
</gene>
<dbReference type="InterPro" id="IPR013785">
    <property type="entry name" value="Aldolase_TIM"/>
</dbReference>
<evidence type="ECO:0000313" key="7">
    <source>
        <dbReference type="EMBL" id="OSD03240.1"/>
    </source>
</evidence>
<keyword evidence="5" id="KW-0560">Oxidoreductase</keyword>
<proteinExistence type="predicted"/>
<dbReference type="PANTHER" id="PTHR43303:SF4">
    <property type="entry name" value="NADPH DEHYDROGENASE C23G7.10C-RELATED"/>
    <property type="match status" value="1"/>
</dbReference>
<evidence type="ECO:0000313" key="8">
    <source>
        <dbReference type="Proteomes" id="UP000193067"/>
    </source>
</evidence>
<dbReference type="STRING" id="1353009.A0A1Y2IQ30"/>
<dbReference type="InterPro" id="IPR001155">
    <property type="entry name" value="OxRdtase_FMN_N"/>
</dbReference>
<dbReference type="AlphaFoldDB" id="A0A1Y2IQ30"/>
<evidence type="ECO:0000256" key="1">
    <source>
        <dbReference type="ARBA" id="ARBA00001917"/>
    </source>
</evidence>
<dbReference type="GO" id="GO:0003959">
    <property type="term" value="F:NADPH dehydrogenase activity"/>
    <property type="evidence" value="ECO:0007669"/>
    <property type="project" value="InterPro"/>
</dbReference>
<protein>
    <submittedName>
        <fullName evidence="7">FMN-linked oxidoreductase</fullName>
    </submittedName>
</protein>
<dbReference type="Proteomes" id="UP000193067">
    <property type="component" value="Unassembled WGS sequence"/>
</dbReference>
<reference evidence="7 8" key="1">
    <citation type="journal article" date="2015" name="Biotechnol. Biofuels">
        <title>Enhanced degradation of softwood versus hardwood by the white-rot fungus Pycnoporus coccineus.</title>
        <authorList>
            <person name="Couturier M."/>
            <person name="Navarro D."/>
            <person name="Chevret D."/>
            <person name="Henrissat B."/>
            <person name="Piumi F."/>
            <person name="Ruiz-Duenas F.J."/>
            <person name="Martinez A.T."/>
            <person name="Grigoriev I.V."/>
            <person name="Riley R."/>
            <person name="Lipzen A."/>
            <person name="Berrin J.G."/>
            <person name="Master E.R."/>
            <person name="Rosso M.N."/>
        </authorList>
    </citation>
    <scope>NUCLEOTIDE SEQUENCE [LARGE SCALE GENOMIC DNA]</scope>
    <source>
        <strain evidence="7 8">BRFM310</strain>
    </source>
</reference>
<keyword evidence="8" id="KW-1185">Reference proteome</keyword>
<sequence length="458" mass="51122">MPNINRRVPDIEQFLPLNEPSIGSPYPKDIYPQNAKLPYLFQPITLRGVTFKNRIFLSPMCQFCSDDGHATDWHFVHIGVGIDQLRTTITFDVHDNQGFAIRGVGAICMEATAVLPEGRISPQCAGIWTDSQMAPLKRIVDFAHAHGTKIGIQLAHAGRKASTYAPWVYADIAGTRRALTCVAGEDEGGWPDKVCGPSDLPFCDDYPKPKTMTKEQMQRVMDAFLQAVERCKKIGYDFLEVHTAHGYLLHEFLSPLSNARTDQFGGSLENRMRFPLEIARRVRAAWDKPLFLRLSATDWADGPEMDPVTGEWRQWGIRQSTIYAGELKKIGVDLVDCSSGGNWVEQQIPVYPGYQVQFAEALKKAHPDLCIGAVGLITEPEQAESYLRDGKADVVLLGRELVRSPHWPLLAAEKLGVVVKPAFQNEGSFIGMLTPTHARERGRRHRKGIIGKGIKPRL</sequence>
<accession>A0A1Y2IQ30</accession>
<evidence type="ECO:0000256" key="2">
    <source>
        <dbReference type="ARBA" id="ARBA00022630"/>
    </source>
</evidence>
<comment type="cofactor">
    <cofactor evidence="1">
        <name>FMN</name>
        <dbReference type="ChEBI" id="CHEBI:58210"/>
    </cofactor>
</comment>
<dbReference type="GO" id="GO:0010181">
    <property type="term" value="F:FMN binding"/>
    <property type="evidence" value="ECO:0007669"/>
    <property type="project" value="InterPro"/>
</dbReference>
<dbReference type="PANTHER" id="PTHR43303">
    <property type="entry name" value="NADPH DEHYDROGENASE C23G7.10C-RELATED"/>
    <property type="match status" value="1"/>
</dbReference>
<dbReference type="CDD" id="cd02932">
    <property type="entry name" value="OYE_YqiM_FMN"/>
    <property type="match status" value="1"/>
</dbReference>
<dbReference type="Gene3D" id="3.20.20.70">
    <property type="entry name" value="Aldolase class I"/>
    <property type="match status" value="1"/>
</dbReference>
<evidence type="ECO:0000256" key="3">
    <source>
        <dbReference type="ARBA" id="ARBA00022643"/>
    </source>
</evidence>
<dbReference type="Pfam" id="PF00724">
    <property type="entry name" value="Oxidored_FMN"/>
    <property type="match status" value="1"/>
</dbReference>